<name>A0ABP9HXF6_9ACTN</name>
<dbReference type="Pfam" id="PF01381">
    <property type="entry name" value="HTH_3"/>
    <property type="match status" value="1"/>
</dbReference>
<keyword evidence="5" id="KW-1185">Reference proteome</keyword>
<dbReference type="Gene3D" id="1.10.260.40">
    <property type="entry name" value="lambda repressor-like DNA-binding domains"/>
    <property type="match status" value="1"/>
</dbReference>
<evidence type="ECO:0000313" key="5">
    <source>
        <dbReference type="Proteomes" id="UP001501195"/>
    </source>
</evidence>
<dbReference type="InterPro" id="IPR001387">
    <property type="entry name" value="Cro/C1-type_HTH"/>
</dbReference>
<feature type="region of interest" description="Disordered" evidence="2">
    <location>
        <begin position="76"/>
        <end position="121"/>
    </location>
</feature>
<dbReference type="InterPro" id="IPR050807">
    <property type="entry name" value="TransReg_Diox_bact_type"/>
</dbReference>
<protein>
    <recommendedName>
        <fullName evidence="3">HTH cro/C1-type domain-containing protein</fullName>
    </recommendedName>
</protein>
<proteinExistence type="predicted"/>
<organism evidence="4 5">
    <name type="scientific">Kineococcus glutinatus</name>
    <dbReference type="NCBI Taxonomy" id="1070872"/>
    <lineage>
        <taxon>Bacteria</taxon>
        <taxon>Bacillati</taxon>
        <taxon>Actinomycetota</taxon>
        <taxon>Actinomycetes</taxon>
        <taxon>Kineosporiales</taxon>
        <taxon>Kineosporiaceae</taxon>
        <taxon>Kineococcus</taxon>
    </lineage>
</organism>
<reference evidence="5" key="1">
    <citation type="journal article" date="2019" name="Int. J. Syst. Evol. Microbiol.">
        <title>The Global Catalogue of Microorganisms (GCM) 10K type strain sequencing project: providing services to taxonomists for standard genome sequencing and annotation.</title>
        <authorList>
            <consortium name="The Broad Institute Genomics Platform"/>
            <consortium name="The Broad Institute Genome Sequencing Center for Infectious Disease"/>
            <person name="Wu L."/>
            <person name="Ma J."/>
        </authorList>
    </citation>
    <scope>NUCLEOTIDE SEQUENCE [LARGE SCALE GENOMIC DNA]</scope>
    <source>
        <strain evidence="5">JCM 18126</strain>
    </source>
</reference>
<dbReference type="InterPro" id="IPR010982">
    <property type="entry name" value="Lambda_DNA-bd_dom_sf"/>
</dbReference>
<sequence>MGAQQPWEAPSGALGPFIRAQRNLADLSLRELAVMTKVSNAYLSQVERGLHQPSVRVLGAIATALNVPFEQLLEQSGLRPPSGAATREHPATAAATAPPDPPPGNPAPGVEEAVRADPALTEEQRQALLGVYRSFLAQNP</sequence>
<keyword evidence="1" id="KW-0238">DNA-binding</keyword>
<evidence type="ECO:0000313" key="4">
    <source>
        <dbReference type="EMBL" id="GAA4981493.1"/>
    </source>
</evidence>
<gene>
    <name evidence="4" type="ORF">GCM10023225_21860</name>
</gene>
<dbReference type="SMART" id="SM00530">
    <property type="entry name" value="HTH_XRE"/>
    <property type="match status" value="1"/>
</dbReference>
<comment type="caution">
    <text evidence="4">The sequence shown here is derived from an EMBL/GenBank/DDBJ whole genome shotgun (WGS) entry which is preliminary data.</text>
</comment>
<evidence type="ECO:0000256" key="2">
    <source>
        <dbReference type="SAM" id="MobiDB-lite"/>
    </source>
</evidence>
<feature type="domain" description="HTH cro/C1-type" evidence="3">
    <location>
        <begin position="18"/>
        <end position="72"/>
    </location>
</feature>
<dbReference type="CDD" id="cd00093">
    <property type="entry name" value="HTH_XRE"/>
    <property type="match status" value="1"/>
</dbReference>
<dbReference type="PANTHER" id="PTHR46797:SF1">
    <property type="entry name" value="METHYLPHOSPHONATE SYNTHASE"/>
    <property type="match status" value="1"/>
</dbReference>
<evidence type="ECO:0000259" key="3">
    <source>
        <dbReference type="PROSITE" id="PS50943"/>
    </source>
</evidence>
<accession>A0ABP9HXF6</accession>
<dbReference type="RefSeq" id="WP_345712576.1">
    <property type="nucleotide sequence ID" value="NZ_BAABIL010000322.1"/>
</dbReference>
<dbReference type="PROSITE" id="PS50943">
    <property type="entry name" value="HTH_CROC1"/>
    <property type="match status" value="1"/>
</dbReference>
<dbReference type="SUPFAM" id="SSF47413">
    <property type="entry name" value="lambda repressor-like DNA-binding domains"/>
    <property type="match status" value="1"/>
</dbReference>
<dbReference type="Proteomes" id="UP001501195">
    <property type="component" value="Unassembled WGS sequence"/>
</dbReference>
<dbReference type="EMBL" id="BAABIL010000322">
    <property type="protein sequence ID" value="GAA4981493.1"/>
    <property type="molecule type" value="Genomic_DNA"/>
</dbReference>
<evidence type="ECO:0000256" key="1">
    <source>
        <dbReference type="ARBA" id="ARBA00023125"/>
    </source>
</evidence>
<dbReference type="PANTHER" id="PTHR46797">
    <property type="entry name" value="HTH-TYPE TRANSCRIPTIONAL REGULATOR"/>
    <property type="match status" value="1"/>
</dbReference>